<reference evidence="1 2" key="1">
    <citation type="submission" date="2018-12" db="EMBL/GenBank/DDBJ databases">
        <authorList>
            <consortium name="Pathogen Informatics"/>
        </authorList>
    </citation>
    <scope>NUCLEOTIDE SEQUENCE [LARGE SCALE GENOMIC DNA]</scope>
    <source>
        <strain evidence="1 2">NCTC13652</strain>
    </source>
</reference>
<dbReference type="AlphaFoldDB" id="A0A448NWM2"/>
<evidence type="ECO:0000313" key="2">
    <source>
        <dbReference type="Proteomes" id="UP000277858"/>
    </source>
</evidence>
<gene>
    <name evidence="1" type="ORF">NCTC13652_00528</name>
</gene>
<protein>
    <submittedName>
        <fullName evidence="1">Uncharacterized protein</fullName>
    </submittedName>
</protein>
<proteinExistence type="predicted"/>
<sequence length="49" mass="5483">MLRRLLTNGHLDCLVDRIFGATKKHACNHDGEALLYKRYSSRTGLGPLA</sequence>
<dbReference type="EMBL" id="LR134473">
    <property type="protein sequence ID" value="VEI02354.1"/>
    <property type="molecule type" value="Genomic_DNA"/>
</dbReference>
<keyword evidence="2" id="KW-1185">Reference proteome</keyword>
<dbReference type="Proteomes" id="UP000277858">
    <property type="component" value="Chromosome"/>
</dbReference>
<dbReference type="STRING" id="1122997.GCA_000425285_02619"/>
<accession>A0A448NWM2</accession>
<evidence type="ECO:0000313" key="1">
    <source>
        <dbReference type="EMBL" id="VEI02354.1"/>
    </source>
</evidence>
<organism evidence="1 2">
    <name type="scientific">Acidipropionibacterium jensenii</name>
    <dbReference type="NCBI Taxonomy" id="1749"/>
    <lineage>
        <taxon>Bacteria</taxon>
        <taxon>Bacillati</taxon>
        <taxon>Actinomycetota</taxon>
        <taxon>Actinomycetes</taxon>
        <taxon>Propionibacteriales</taxon>
        <taxon>Propionibacteriaceae</taxon>
        <taxon>Acidipropionibacterium</taxon>
    </lineage>
</organism>
<name>A0A448NWM2_9ACTN</name>